<name>A0AAJ3HQU2_PROHU</name>
<feature type="domain" description="BON" evidence="2">
    <location>
        <begin position="46"/>
        <end position="113"/>
    </location>
</feature>
<protein>
    <submittedName>
        <fullName evidence="3">Osmotically-inducible protein Y</fullName>
    </submittedName>
</protein>
<dbReference type="InterPro" id="IPR051686">
    <property type="entry name" value="Lipoprotein_DolP"/>
</dbReference>
<dbReference type="Pfam" id="PF04972">
    <property type="entry name" value="BON"/>
    <property type="match status" value="1"/>
</dbReference>
<dbReference type="RefSeq" id="WP_064721110.1">
    <property type="nucleotide sequence ID" value="NZ_LXEV01000034.1"/>
</dbReference>
<dbReference type="PANTHER" id="PTHR34606">
    <property type="entry name" value="BON DOMAIN-CONTAINING PROTEIN"/>
    <property type="match status" value="1"/>
</dbReference>
<dbReference type="EMBL" id="LXEV01000034">
    <property type="protein sequence ID" value="OAT45179.1"/>
    <property type="molecule type" value="Genomic_DNA"/>
</dbReference>
<proteinExistence type="predicted"/>
<keyword evidence="1" id="KW-0732">Signal</keyword>
<reference evidence="3 4" key="1">
    <citation type="submission" date="2016-04" db="EMBL/GenBank/DDBJ databases">
        <title>ATOL: Assembling a taxonomically balanced genome-scale reconstruction of the evolutionary history of the Enterobacteriaceae.</title>
        <authorList>
            <person name="Plunkett G.III."/>
            <person name="Neeno-Eckwall E.C."/>
            <person name="Glasner J.D."/>
            <person name="Perna N.T."/>
        </authorList>
    </citation>
    <scope>NUCLEOTIDE SEQUENCE [LARGE SCALE GENOMIC DNA]</scope>
    <source>
        <strain evidence="3 4">ATCC 700826</strain>
    </source>
</reference>
<dbReference type="PROSITE" id="PS50914">
    <property type="entry name" value="BON"/>
    <property type="match status" value="1"/>
</dbReference>
<keyword evidence="4" id="KW-1185">Reference proteome</keyword>
<accession>A0AAJ3HQU2</accession>
<dbReference type="PANTHER" id="PTHR34606:SF16">
    <property type="entry name" value="BON DOMAIN-CONTAINING PROTEIN"/>
    <property type="match status" value="1"/>
</dbReference>
<comment type="caution">
    <text evidence="3">The sequence shown here is derived from an EMBL/GenBank/DDBJ whole genome shotgun (WGS) entry which is preliminary data.</text>
</comment>
<dbReference type="AlphaFoldDB" id="A0AAJ3HQU2"/>
<feature type="chain" id="PRO_5042461650" evidence="1">
    <location>
        <begin position="27"/>
        <end position="113"/>
    </location>
</feature>
<sequence length="113" mass="12325">MKKQKNIKRLLVMVVGLSLLSANALAESSWYGEINSGVNTTGHYLSDTAISKKIKDTLLPIQSIDSDSLSIRTEFGHVFISGFVSSKEQEAQLIQIIEKVEGVKSVDSSANIK</sequence>
<evidence type="ECO:0000259" key="2">
    <source>
        <dbReference type="PROSITE" id="PS50914"/>
    </source>
</evidence>
<gene>
    <name evidence="3" type="ORF">M997_3211</name>
</gene>
<evidence type="ECO:0000313" key="3">
    <source>
        <dbReference type="EMBL" id="OAT45179.1"/>
    </source>
</evidence>
<feature type="signal peptide" evidence="1">
    <location>
        <begin position="1"/>
        <end position="26"/>
    </location>
</feature>
<evidence type="ECO:0000313" key="4">
    <source>
        <dbReference type="Proteomes" id="UP000078250"/>
    </source>
</evidence>
<dbReference type="Gene3D" id="3.30.1340.30">
    <property type="match status" value="1"/>
</dbReference>
<evidence type="ECO:0000256" key="1">
    <source>
        <dbReference type="SAM" id="SignalP"/>
    </source>
</evidence>
<dbReference type="Proteomes" id="UP000078250">
    <property type="component" value="Unassembled WGS sequence"/>
</dbReference>
<dbReference type="InterPro" id="IPR007055">
    <property type="entry name" value="BON_dom"/>
</dbReference>
<organism evidence="3 4">
    <name type="scientific">Proteus hauseri ATCC 700826</name>
    <dbReference type="NCBI Taxonomy" id="1354271"/>
    <lineage>
        <taxon>Bacteria</taxon>
        <taxon>Pseudomonadati</taxon>
        <taxon>Pseudomonadota</taxon>
        <taxon>Gammaproteobacteria</taxon>
        <taxon>Enterobacterales</taxon>
        <taxon>Morganellaceae</taxon>
        <taxon>Proteus</taxon>
    </lineage>
</organism>